<gene>
    <name evidence="2" type="ORF">COV05_04395</name>
</gene>
<accession>A0A2M8LGK2</accession>
<evidence type="ECO:0000313" key="2">
    <source>
        <dbReference type="EMBL" id="PJE76579.1"/>
    </source>
</evidence>
<evidence type="ECO:0000259" key="1">
    <source>
        <dbReference type="Pfam" id="PF13482"/>
    </source>
</evidence>
<proteinExistence type="predicted"/>
<evidence type="ECO:0000313" key="3">
    <source>
        <dbReference type="Proteomes" id="UP000231436"/>
    </source>
</evidence>
<feature type="domain" description="YprB ribonuclease H-like" evidence="1">
    <location>
        <begin position="7"/>
        <end position="148"/>
    </location>
</feature>
<organism evidence="2 3">
    <name type="scientific">Candidatus Uhrbacteria bacterium CG10_big_fil_rev_8_21_14_0_10_48_16</name>
    <dbReference type="NCBI Taxonomy" id="1975038"/>
    <lineage>
        <taxon>Bacteria</taxon>
        <taxon>Candidatus Uhriibacteriota</taxon>
    </lineage>
</organism>
<comment type="caution">
    <text evidence="2">The sequence shown here is derived from an EMBL/GenBank/DDBJ whole genome shotgun (WGS) entry which is preliminary data.</text>
</comment>
<dbReference type="InterPro" id="IPR012337">
    <property type="entry name" value="RNaseH-like_sf"/>
</dbReference>
<dbReference type="Proteomes" id="UP000231436">
    <property type="component" value="Unassembled WGS sequence"/>
</dbReference>
<sequence length="187" mass="21473">MSKEVVYDIETQTAAGSDLRQMKISVVGVYYYETDEYLCYEEKDFPQLWKRLEQSDRLIGYNSRFFDTPILNNYYPGDLNAFAQLDMLEQIHKSLGFRLKLDDVAAATVGHRKSGHGLQAVEWWKQGEIQKIKDYCLQDVKVTKAVYEYGLKYGALAYEDRLGGRKAIPVDFAQKEAVPAINLSMGF</sequence>
<dbReference type="Pfam" id="PF13482">
    <property type="entry name" value="RNase_H_2"/>
    <property type="match status" value="1"/>
</dbReference>
<dbReference type="Gene3D" id="3.30.420.10">
    <property type="entry name" value="Ribonuclease H-like superfamily/Ribonuclease H"/>
    <property type="match status" value="1"/>
</dbReference>
<dbReference type="GO" id="GO:0003676">
    <property type="term" value="F:nucleic acid binding"/>
    <property type="evidence" value="ECO:0007669"/>
    <property type="project" value="InterPro"/>
</dbReference>
<dbReference type="AlphaFoldDB" id="A0A2M8LGK2"/>
<dbReference type="SUPFAM" id="SSF53098">
    <property type="entry name" value="Ribonuclease H-like"/>
    <property type="match status" value="1"/>
</dbReference>
<reference evidence="3" key="1">
    <citation type="submission" date="2017-09" db="EMBL/GenBank/DDBJ databases">
        <title>Depth-based differentiation of microbial function through sediment-hosted aquifers and enrichment of novel symbionts in the deep terrestrial subsurface.</title>
        <authorList>
            <person name="Probst A.J."/>
            <person name="Ladd B."/>
            <person name="Jarett J.K."/>
            <person name="Geller-Mcgrath D.E."/>
            <person name="Sieber C.M.K."/>
            <person name="Emerson J.B."/>
            <person name="Anantharaman K."/>
            <person name="Thomas B.C."/>
            <person name="Malmstrom R."/>
            <person name="Stieglmeier M."/>
            <person name="Klingl A."/>
            <person name="Woyke T."/>
            <person name="Ryan C.M."/>
            <person name="Banfield J.F."/>
        </authorList>
    </citation>
    <scope>NUCLEOTIDE SEQUENCE [LARGE SCALE GENOMIC DNA]</scope>
</reference>
<dbReference type="EMBL" id="PFEU01000018">
    <property type="protein sequence ID" value="PJE76579.1"/>
    <property type="molecule type" value="Genomic_DNA"/>
</dbReference>
<name>A0A2M8LGK2_9BACT</name>
<protein>
    <recommendedName>
        <fullName evidence="1">YprB ribonuclease H-like domain-containing protein</fullName>
    </recommendedName>
</protein>
<dbReference type="InterPro" id="IPR036397">
    <property type="entry name" value="RNaseH_sf"/>
</dbReference>
<dbReference type="InterPro" id="IPR038720">
    <property type="entry name" value="YprB_RNase_H-like_dom"/>
</dbReference>